<organism evidence="1 2">
    <name type="scientific">Cetraspora pellucida</name>
    <dbReference type="NCBI Taxonomy" id="1433469"/>
    <lineage>
        <taxon>Eukaryota</taxon>
        <taxon>Fungi</taxon>
        <taxon>Fungi incertae sedis</taxon>
        <taxon>Mucoromycota</taxon>
        <taxon>Glomeromycotina</taxon>
        <taxon>Glomeromycetes</taxon>
        <taxon>Diversisporales</taxon>
        <taxon>Gigasporaceae</taxon>
        <taxon>Cetraspora</taxon>
    </lineage>
</organism>
<name>A0ACA9MKX2_9GLOM</name>
<reference evidence="1" key="1">
    <citation type="submission" date="2021-06" db="EMBL/GenBank/DDBJ databases">
        <authorList>
            <person name="Kallberg Y."/>
            <person name="Tangrot J."/>
            <person name="Rosling A."/>
        </authorList>
    </citation>
    <scope>NUCLEOTIDE SEQUENCE</scope>
    <source>
        <strain evidence="1">28 12/20/2015</strain>
    </source>
</reference>
<gene>
    <name evidence="1" type="ORF">SPELUC_LOCUS6713</name>
</gene>
<evidence type="ECO:0000313" key="2">
    <source>
        <dbReference type="Proteomes" id="UP000789366"/>
    </source>
</evidence>
<sequence>MFKKKSRWSHHETLKYSNYNIPSADFFTFSDFHINEVKDTLVYLIQSRLKLHTKFAGQQTISAPFTESAFVSIFRNNINRYSICQQKYTCRFGGFDAYNTLANIFNQEN</sequence>
<comment type="caution">
    <text evidence="1">The sequence shown here is derived from an EMBL/GenBank/DDBJ whole genome shotgun (WGS) entry which is preliminary data.</text>
</comment>
<proteinExistence type="predicted"/>
<accession>A0ACA9MKX2</accession>
<keyword evidence="2" id="KW-1185">Reference proteome</keyword>
<dbReference type="EMBL" id="CAJVPW010008131">
    <property type="protein sequence ID" value="CAG8590100.1"/>
    <property type="molecule type" value="Genomic_DNA"/>
</dbReference>
<evidence type="ECO:0000313" key="1">
    <source>
        <dbReference type="EMBL" id="CAG8590100.1"/>
    </source>
</evidence>
<dbReference type="Proteomes" id="UP000789366">
    <property type="component" value="Unassembled WGS sequence"/>
</dbReference>
<protein>
    <submittedName>
        <fullName evidence="1">9164_t:CDS:1</fullName>
    </submittedName>
</protein>